<dbReference type="Pfam" id="PF00501">
    <property type="entry name" value="AMP-binding"/>
    <property type="match status" value="1"/>
</dbReference>
<dbReference type="AlphaFoldDB" id="A0A3A3G2F7"/>
<evidence type="ECO:0000259" key="4">
    <source>
        <dbReference type="Pfam" id="PF13193"/>
    </source>
</evidence>
<dbReference type="PANTHER" id="PTHR43767:SF1">
    <property type="entry name" value="NONRIBOSOMAL PEPTIDE SYNTHASE PES1 (EUROFUNG)-RELATED"/>
    <property type="match status" value="1"/>
</dbReference>
<keyword evidence="2 5" id="KW-0436">Ligase</keyword>
<evidence type="ECO:0000256" key="2">
    <source>
        <dbReference type="ARBA" id="ARBA00022598"/>
    </source>
</evidence>
<dbReference type="OrthoDB" id="9766486at2"/>
<dbReference type="InterPro" id="IPR042099">
    <property type="entry name" value="ANL_N_sf"/>
</dbReference>
<dbReference type="FunFam" id="3.30.300.30:FF:000008">
    <property type="entry name" value="2,3-dihydroxybenzoate-AMP ligase"/>
    <property type="match status" value="1"/>
</dbReference>
<dbReference type="InterPro" id="IPR000873">
    <property type="entry name" value="AMP-dep_synth/lig_dom"/>
</dbReference>
<sequence length="519" mass="56733">MDYRAAFNRGITLYPERDVLVDGDRRFTWKQWGDRQHRLGNALLGLGLKKGDRVGVVLKNCAECFDAFAAGAKTGIVVVPINYRLNPDAICTIIADAECRALLVHTEFAATVQEMSTRLPALEAIIAVGGAVEGLLDYESLLASASSAEPQAVHADDDLAAVIYTTGTTGDPKGAMATRRNMIMRMYSAAIEMQFGPEDRYLGSLPMFHAIGLIALGAVFRCATNVVVRDFVPLEFCQMVQQHGISKTTLVPAVLNMVLDFGKDYDLSSMSRLLYGGAPMPQEILRRTTKMFPRCEIMQALGATECLFISVLSVADHREALTGAGRVAGRLNSAGRQASLSEVRVVRDDGTNVIPGEVGEVIVRSGQVMAGYLNKPKETAEAIRDGWYYTRDLATVDEDGYIYIVDRKSHMIITGGENVYPAQIENALFDHPKIANVAVIGVPDSKWGEVVKAFIVCKPGEKLTEREVIEFCAPRMASYAKPKSVEFLDSLPVTATGKLNKLELKKKYWAGSTYPKSTT</sequence>
<dbReference type="PANTHER" id="PTHR43767">
    <property type="entry name" value="LONG-CHAIN-FATTY-ACID--COA LIGASE"/>
    <property type="match status" value="1"/>
</dbReference>
<comment type="caution">
    <text evidence="5">The sequence shown here is derived from an EMBL/GenBank/DDBJ whole genome shotgun (WGS) entry which is preliminary data.</text>
</comment>
<evidence type="ECO:0000259" key="3">
    <source>
        <dbReference type="Pfam" id="PF00501"/>
    </source>
</evidence>
<gene>
    <name evidence="5" type="ORF">D3878_14735</name>
</gene>
<protein>
    <submittedName>
        <fullName evidence="5">Long-chain-fatty-acid--CoA ligase</fullName>
    </submittedName>
</protein>
<dbReference type="InterPro" id="IPR020845">
    <property type="entry name" value="AMP-binding_CS"/>
</dbReference>
<dbReference type="PROSITE" id="PS00455">
    <property type="entry name" value="AMP_BINDING"/>
    <property type="match status" value="1"/>
</dbReference>
<feature type="domain" description="AMP-dependent synthetase/ligase" evidence="3">
    <location>
        <begin position="13"/>
        <end position="373"/>
    </location>
</feature>
<name>A0A3A3G2F7_9BURK</name>
<dbReference type="GO" id="GO:0016878">
    <property type="term" value="F:acid-thiol ligase activity"/>
    <property type="evidence" value="ECO:0007669"/>
    <property type="project" value="UniProtKB-ARBA"/>
</dbReference>
<evidence type="ECO:0000313" key="5">
    <source>
        <dbReference type="EMBL" id="RJG02678.1"/>
    </source>
</evidence>
<proteinExistence type="inferred from homology"/>
<dbReference type="Proteomes" id="UP000266327">
    <property type="component" value="Unassembled WGS sequence"/>
</dbReference>
<feature type="domain" description="AMP-binding enzyme C-terminal" evidence="4">
    <location>
        <begin position="423"/>
        <end position="498"/>
    </location>
</feature>
<organism evidence="5 6">
    <name type="scientific">Noviherbaspirillum sedimenti</name>
    <dbReference type="NCBI Taxonomy" id="2320865"/>
    <lineage>
        <taxon>Bacteria</taxon>
        <taxon>Pseudomonadati</taxon>
        <taxon>Pseudomonadota</taxon>
        <taxon>Betaproteobacteria</taxon>
        <taxon>Burkholderiales</taxon>
        <taxon>Oxalobacteraceae</taxon>
        <taxon>Noviherbaspirillum</taxon>
    </lineage>
</organism>
<dbReference type="Gene3D" id="3.30.300.30">
    <property type="match status" value="1"/>
</dbReference>
<reference evidence="6" key="1">
    <citation type="submission" date="2018-09" db="EMBL/GenBank/DDBJ databases">
        <authorList>
            <person name="Zhu H."/>
        </authorList>
    </citation>
    <scope>NUCLEOTIDE SEQUENCE [LARGE SCALE GENOMIC DNA]</scope>
    <source>
        <strain evidence="6">K1S02-23</strain>
    </source>
</reference>
<dbReference type="InterPro" id="IPR025110">
    <property type="entry name" value="AMP-bd_C"/>
</dbReference>
<dbReference type="InterPro" id="IPR045851">
    <property type="entry name" value="AMP-bd_C_sf"/>
</dbReference>
<dbReference type="NCBIfam" id="NF004837">
    <property type="entry name" value="PRK06187.1"/>
    <property type="match status" value="1"/>
</dbReference>
<dbReference type="RefSeq" id="WP_119786181.1">
    <property type="nucleotide sequence ID" value="NZ_QYUQ01000002.1"/>
</dbReference>
<dbReference type="InterPro" id="IPR050237">
    <property type="entry name" value="ATP-dep_AMP-bd_enzyme"/>
</dbReference>
<comment type="similarity">
    <text evidence="1">Belongs to the ATP-dependent AMP-binding enzyme family.</text>
</comment>
<accession>A0A3A3G2F7</accession>
<dbReference type="Pfam" id="PF13193">
    <property type="entry name" value="AMP-binding_C"/>
    <property type="match status" value="1"/>
</dbReference>
<dbReference type="Gene3D" id="3.40.50.12780">
    <property type="entry name" value="N-terminal domain of ligase-like"/>
    <property type="match status" value="1"/>
</dbReference>
<evidence type="ECO:0000313" key="6">
    <source>
        <dbReference type="Proteomes" id="UP000266327"/>
    </source>
</evidence>
<evidence type="ECO:0000256" key="1">
    <source>
        <dbReference type="ARBA" id="ARBA00006432"/>
    </source>
</evidence>
<keyword evidence="6" id="KW-1185">Reference proteome</keyword>
<dbReference type="SUPFAM" id="SSF56801">
    <property type="entry name" value="Acetyl-CoA synthetase-like"/>
    <property type="match status" value="1"/>
</dbReference>
<dbReference type="EMBL" id="QYUQ01000002">
    <property type="protein sequence ID" value="RJG02678.1"/>
    <property type="molecule type" value="Genomic_DNA"/>
</dbReference>